<feature type="region of interest" description="Disordered" evidence="1">
    <location>
        <begin position="1"/>
        <end position="41"/>
    </location>
</feature>
<name>A0AAF0CK78_9CAUD</name>
<dbReference type="Pfam" id="PF25673">
    <property type="entry name" value="Terminase_7"/>
    <property type="match status" value="1"/>
</dbReference>
<accession>A0AAF0CK78</accession>
<protein>
    <submittedName>
        <fullName evidence="2">Terminase small subunit</fullName>
    </submittedName>
</protein>
<reference evidence="3" key="1">
    <citation type="submission" date="2023-01" db="EMBL/GenBank/DDBJ databases">
        <authorList>
            <person name="Bendele M."/>
            <person name="Baldwin A.R."/>
            <person name="Chauncey H.A."/>
            <person name="Connelly K.A."/>
            <person name="Daniel I."/>
            <person name="Fitzgerald E.B."/>
            <person name="McKinney B.E."/>
            <person name="Murray D.M."/>
            <person name="Parshall S."/>
            <person name="Stokes L.T."/>
            <person name="Tanaka K.N."/>
            <person name="Vinson E.C."/>
            <person name="Klevikis C."/>
            <person name="Temple L."/>
            <person name="Utz L."/>
            <person name="Rinehart C.A."/>
            <person name="Garlena R.A."/>
            <person name="Russell D.A."/>
            <person name="Jacobs-Sera D."/>
            <person name="Hatfull G.F."/>
        </authorList>
    </citation>
    <scope>NUCLEOTIDE SEQUENCE [LARGE SCALE GENOMIC DNA]</scope>
</reference>
<evidence type="ECO:0000256" key="1">
    <source>
        <dbReference type="SAM" id="MobiDB-lite"/>
    </source>
</evidence>
<dbReference type="Proteomes" id="UP001219759">
    <property type="component" value="Segment"/>
</dbReference>
<dbReference type="EMBL" id="OQ190481">
    <property type="protein sequence ID" value="WDS52027.1"/>
    <property type="molecule type" value="Genomic_DNA"/>
</dbReference>
<gene>
    <name evidence="2" type="primary">1</name>
    <name evidence="2" type="ORF">SEA_CARON_1</name>
</gene>
<evidence type="ECO:0000313" key="3">
    <source>
        <dbReference type="Proteomes" id="UP001219759"/>
    </source>
</evidence>
<sequence>MPGPAPQMSHQRDRDTRRRQAGTVTVHHDGELRGPEFPTDIIPHPHPATVAWWETWRKAPQAALFLDTDWQTLKRAVRLQEDVMTAPRASAAAVSELRLIEERLGATVVDRMRAKIAVSDAPAPLAAVPDLPAPVSLADRRSERAARQPKTSTEEPAPF</sequence>
<feature type="compositionally biased region" description="Low complexity" evidence="1">
    <location>
        <begin position="123"/>
        <end position="137"/>
    </location>
</feature>
<evidence type="ECO:0000313" key="2">
    <source>
        <dbReference type="EMBL" id="WDS52027.1"/>
    </source>
</evidence>
<proteinExistence type="predicted"/>
<organism evidence="2 3">
    <name type="scientific">Microbacterium phage Caron</name>
    <dbReference type="NCBI Taxonomy" id="3028494"/>
    <lineage>
        <taxon>Viruses</taxon>
        <taxon>Duplodnaviria</taxon>
        <taxon>Heunggongvirae</taxon>
        <taxon>Uroviricota</taxon>
        <taxon>Caudoviricetes</taxon>
        <taxon>Casidaviridae</taxon>
        <taxon>Barnstormervirus</taxon>
        <taxon>Barnstormervirus caron</taxon>
    </lineage>
</organism>
<dbReference type="InterPro" id="IPR057972">
    <property type="entry name" value="Terminase_7"/>
</dbReference>
<keyword evidence="3" id="KW-1185">Reference proteome</keyword>
<feature type="region of interest" description="Disordered" evidence="1">
    <location>
        <begin position="123"/>
        <end position="159"/>
    </location>
</feature>